<dbReference type="Gene3D" id="2.60.120.260">
    <property type="entry name" value="Galactose-binding domain-like"/>
    <property type="match status" value="1"/>
</dbReference>
<dbReference type="Pfam" id="PF00512">
    <property type="entry name" value="HisKA"/>
    <property type="match status" value="1"/>
</dbReference>
<feature type="domain" description="Histidine kinase" evidence="11">
    <location>
        <begin position="475"/>
        <end position="694"/>
    </location>
</feature>
<keyword evidence="10" id="KW-1133">Transmembrane helix</keyword>
<keyword evidence="13" id="KW-1185">Reference proteome</keyword>
<dbReference type="GO" id="GO:0000155">
    <property type="term" value="F:phosphorelay sensor kinase activity"/>
    <property type="evidence" value="ECO:0007669"/>
    <property type="project" value="InterPro"/>
</dbReference>
<dbReference type="STRING" id="1324314.BVG16_17550"/>
<feature type="transmembrane region" description="Helical" evidence="10">
    <location>
        <begin position="393"/>
        <end position="413"/>
    </location>
</feature>
<comment type="caution">
    <text evidence="12">The sequence shown here is derived from an EMBL/GenBank/DDBJ whole genome shotgun (WGS) entry which is preliminary data.</text>
</comment>
<dbReference type="SMART" id="SM00388">
    <property type="entry name" value="HisKA"/>
    <property type="match status" value="1"/>
</dbReference>
<evidence type="ECO:0000313" key="13">
    <source>
        <dbReference type="Proteomes" id="UP000190188"/>
    </source>
</evidence>
<dbReference type="EC" id="2.7.13.3" evidence="3"/>
<keyword evidence="4" id="KW-0597">Phosphoprotein</keyword>
<dbReference type="Proteomes" id="UP000190188">
    <property type="component" value="Unassembled WGS sequence"/>
</dbReference>
<dbReference type="FunFam" id="3.30.565.10:FF:000006">
    <property type="entry name" value="Sensor histidine kinase WalK"/>
    <property type="match status" value="1"/>
</dbReference>
<keyword evidence="8" id="KW-0067">ATP-binding</keyword>
<evidence type="ECO:0000256" key="8">
    <source>
        <dbReference type="ARBA" id="ARBA00022840"/>
    </source>
</evidence>
<dbReference type="InterPro" id="IPR004358">
    <property type="entry name" value="Sig_transdc_His_kin-like_C"/>
</dbReference>
<evidence type="ECO:0000256" key="9">
    <source>
        <dbReference type="ARBA" id="ARBA00023012"/>
    </source>
</evidence>
<feature type="transmembrane region" description="Helical" evidence="10">
    <location>
        <begin position="309"/>
        <end position="333"/>
    </location>
</feature>
<dbReference type="InterPro" id="IPR008979">
    <property type="entry name" value="Galactose-bd-like_sf"/>
</dbReference>
<evidence type="ECO:0000256" key="3">
    <source>
        <dbReference type="ARBA" id="ARBA00012438"/>
    </source>
</evidence>
<dbReference type="SUPFAM" id="SSF47384">
    <property type="entry name" value="Homodimeric domain of signal transducing histidine kinase"/>
    <property type="match status" value="1"/>
</dbReference>
<dbReference type="RefSeq" id="WP_158081722.1">
    <property type="nucleotide sequence ID" value="NZ_MSZX01000006.1"/>
</dbReference>
<dbReference type="SUPFAM" id="SSF55874">
    <property type="entry name" value="ATPase domain of HSP90 chaperone/DNA topoisomerase II/histidine kinase"/>
    <property type="match status" value="1"/>
</dbReference>
<proteinExistence type="predicted"/>
<evidence type="ECO:0000256" key="7">
    <source>
        <dbReference type="ARBA" id="ARBA00022777"/>
    </source>
</evidence>
<keyword evidence="7" id="KW-0418">Kinase</keyword>
<dbReference type="PRINTS" id="PR00344">
    <property type="entry name" value="BCTRLSENSOR"/>
</dbReference>
<dbReference type="InterPro" id="IPR050351">
    <property type="entry name" value="BphY/WalK/GraS-like"/>
</dbReference>
<dbReference type="CDD" id="cd00075">
    <property type="entry name" value="HATPase"/>
    <property type="match status" value="1"/>
</dbReference>
<evidence type="ECO:0000256" key="6">
    <source>
        <dbReference type="ARBA" id="ARBA00022741"/>
    </source>
</evidence>
<feature type="transmembrane region" description="Helical" evidence="10">
    <location>
        <begin position="339"/>
        <end position="360"/>
    </location>
</feature>
<reference evidence="12 13" key="1">
    <citation type="submission" date="2017-01" db="EMBL/GenBank/DDBJ databases">
        <title>Genome analysis of Paenibacillus selenitrireducens ES3-24.</title>
        <authorList>
            <person name="Xu D."/>
            <person name="Yao R."/>
            <person name="Zheng S."/>
        </authorList>
    </citation>
    <scope>NUCLEOTIDE SEQUENCE [LARGE SCALE GENOMIC DNA]</scope>
    <source>
        <strain evidence="12 13">ES3-24</strain>
    </source>
</reference>
<accession>A0A1T2XAS5</accession>
<dbReference type="Pfam" id="PF02518">
    <property type="entry name" value="HATPase_c"/>
    <property type="match status" value="1"/>
</dbReference>
<dbReference type="Gene3D" id="3.30.565.10">
    <property type="entry name" value="Histidine kinase-like ATPase, C-terminal domain"/>
    <property type="match status" value="1"/>
</dbReference>
<dbReference type="GO" id="GO:0005524">
    <property type="term" value="F:ATP binding"/>
    <property type="evidence" value="ECO:0007669"/>
    <property type="project" value="UniProtKB-KW"/>
</dbReference>
<evidence type="ECO:0000256" key="10">
    <source>
        <dbReference type="SAM" id="Phobius"/>
    </source>
</evidence>
<dbReference type="CDD" id="cd00082">
    <property type="entry name" value="HisKA"/>
    <property type="match status" value="1"/>
</dbReference>
<dbReference type="InterPro" id="IPR003594">
    <property type="entry name" value="HATPase_dom"/>
</dbReference>
<dbReference type="OrthoDB" id="9809348at2"/>
<dbReference type="InterPro" id="IPR036890">
    <property type="entry name" value="HATPase_C_sf"/>
</dbReference>
<comment type="subcellular location">
    <subcellularLocation>
        <location evidence="2">Cell membrane</location>
        <topology evidence="2">Multi-pass membrane protein</topology>
    </subcellularLocation>
</comment>
<evidence type="ECO:0000256" key="4">
    <source>
        <dbReference type="ARBA" id="ARBA00022553"/>
    </source>
</evidence>
<dbReference type="AlphaFoldDB" id="A0A1T2XAS5"/>
<evidence type="ECO:0000313" key="12">
    <source>
        <dbReference type="EMBL" id="OPA76948.1"/>
    </source>
</evidence>
<feature type="transmembrane region" description="Helical" evidence="10">
    <location>
        <begin position="215"/>
        <end position="234"/>
    </location>
</feature>
<dbReference type="InterPro" id="IPR011623">
    <property type="entry name" value="7TMR_DISM_rcpt_extracell_dom1"/>
</dbReference>
<dbReference type="GO" id="GO:0016036">
    <property type="term" value="P:cellular response to phosphate starvation"/>
    <property type="evidence" value="ECO:0007669"/>
    <property type="project" value="TreeGrafter"/>
</dbReference>
<dbReference type="SMART" id="SM00387">
    <property type="entry name" value="HATPase_c"/>
    <property type="match status" value="1"/>
</dbReference>
<dbReference type="EMBL" id="MSZX01000006">
    <property type="protein sequence ID" value="OPA76948.1"/>
    <property type="molecule type" value="Genomic_DNA"/>
</dbReference>
<feature type="transmembrane region" description="Helical" evidence="10">
    <location>
        <begin position="246"/>
        <end position="272"/>
    </location>
</feature>
<keyword evidence="10" id="KW-0472">Membrane</keyword>
<dbReference type="GO" id="GO:0005886">
    <property type="term" value="C:plasma membrane"/>
    <property type="evidence" value="ECO:0007669"/>
    <property type="project" value="UniProtKB-SubCell"/>
</dbReference>
<dbReference type="InterPro" id="IPR005467">
    <property type="entry name" value="His_kinase_dom"/>
</dbReference>
<dbReference type="PANTHER" id="PTHR45453:SF1">
    <property type="entry name" value="PHOSPHATE REGULON SENSOR PROTEIN PHOR"/>
    <property type="match status" value="1"/>
</dbReference>
<dbReference type="Pfam" id="PF07695">
    <property type="entry name" value="7TMR-DISM_7TM"/>
    <property type="match status" value="1"/>
</dbReference>
<keyword evidence="6" id="KW-0547">Nucleotide-binding</keyword>
<dbReference type="InterPro" id="IPR036097">
    <property type="entry name" value="HisK_dim/P_sf"/>
</dbReference>
<evidence type="ECO:0000256" key="2">
    <source>
        <dbReference type="ARBA" id="ARBA00004651"/>
    </source>
</evidence>
<organism evidence="12 13">
    <name type="scientific">Paenibacillus selenitireducens</name>
    <dbReference type="NCBI Taxonomy" id="1324314"/>
    <lineage>
        <taxon>Bacteria</taxon>
        <taxon>Bacillati</taxon>
        <taxon>Bacillota</taxon>
        <taxon>Bacilli</taxon>
        <taxon>Bacillales</taxon>
        <taxon>Paenibacillaceae</taxon>
        <taxon>Paenibacillus</taxon>
    </lineage>
</organism>
<keyword evidence="5" id="KW-0808">Transferase</keyword>
<protein>
    <recommendedName>
        <fullName evidence="3">histidine kinase</fullName>
        <ecNumber evidence="3">2.7.13.3</ecNumber>
    </recommendedName>
</protein>
<comment type="catalytic activity">
    <reaction evidence="1">
        <text>ATP + protein L-histidine = ADP + protein N-phospho-L-histidine.</text>
        <dbReference type="EC" id="2.7.13.3"/>
    </reaction>
</comment>
<name>A0A1T2XAS5_9BACL</name>
<gene>
    <name evidence="12" type="ORF">BVG16_17550</name>
</gene>
<evidence type="ECO:0000256" key="5">
    <source>
        <dbReference type="ARBA" id="ARBA00022679"/>
    </source>
</evidence>
<dbReference type="GO" id="GO:0004721">
    <property type="term" value="F:phosphoprotein phosphatase activity"/>
    <property type="evidence" value="ECO:0007669"/>
    <property type="project" value="TreeGrafter"/>
</dbReference>
<sequence>MRTLKILGMIGIYIFLFAAQGRASAAPLVHTMEQARGTPYADQGILDASQWDFERDGILKLDGQWRFYWNQLIDPNTFLQGKLPPPMHVEVPNSWTSYIKDGHLLSNKGYATYRLKIRLPDHEAGQLKSIHVNDVASAYKLWVNGKLLLSQGTVGRSYEEMVPHNYAQIGSFLPEQSDVDIVIQVSSFVQRKAGIWEHIELGQADQIADQRVKRVAYEVFLAGTLLMIGLYHCLFYLQRRHTKTALFYGLTCIAVGLRTLFLGQTLAVFFIPQIPWVASVKVEYITAYTAILCFTFFIQIQFPHERQRLLGHLTIGLHITLILVVLLTPAYVYTHILSYYVWIVLVAFINWLYIVILAIWRRREGALFQLFSVIILIPCIILEIFYYTDLLGFADMISLGMFISLTLQGMWLARQFSKSYGQVQRLSQELSRWNQTLEEGIQLRAAELEQSNQELLQVNQHLSQMEQSLRHLLSDISHELGTPLTSIQGYMKAMMDGVIAPGHPKYMRMIYEKTMVMDRLIGDLFELSKLEAKQIAFDFQTVTAIPYLSKLYDKYKLDLAGYDYELAFELDAGLDESYTVELDPARMEQVIVNLLNNAKHHTVPGRAIHIEVQMKKDEMTVHILDHGSGMDEAEIPYLFDRFYRGKHSQRNKSKGSGLGLSICKEIITIHGGTIGIHSKLGEGSDVYFAIPVRRS</sequence>
<keyword evidence="9" id="KW-0902">Two-component regulatory system</keyword>
<dbReference type="InterPro" id="IPR003661">
    <property type="entry name" value="HisK_dim/P_dom"/>
</dbReference>
<dbReference type="SUPFAM" id="SSF49785">
    <property type="entry name" value="Galactose-binding domain-like"/>
    <property type="match status" value="1"/>
</dbReference>
<feature type="transmembrane region" description="Helical" evidence="10">
    <location>
        <begin position="367"/>
        <end position="387"/>
    </location>
</feature>
<feature type="transmembrane region" description="Helical" evidence="10">
    <location>
        <begin position="284"/>
        <end position="302"/>
    </location>
</feature>
<dbReference type="Gene3D" id="1.10.287.130">
    <property type="match status" value="1"/>
</dbReference>
<evidence type="ECO:0000259" key="11">
    <source>
        <dbReference type="PROSITE" id="PS50109"/>
    </source>
</evidence>
<dbReference type="PROSITE" id="PS50109">
    <property type="entry name" value="HIS_KIN"/>
    <property type="match status" value="1"/>
</dbReference>
<evidence type="ECO:0000256" key="1">
    <source>
        <dbReference type="ARBA" id="ARBA00000085"/>
    </source>
</evidence>
<dbReference type="PANTHER" id="PTHR45453">
    <property type="entry name" value="PHOSPHATE REGULON SENSOR PROTEIN PHOR"/>
    <property type="match status" value="1"/>
</dbReference>
<keyword evidence="10" id="KW-0812">Transmembrane</keyword>